<dbReference type="PROSITE" id="PS00107">
    <property type="entry name" value="PROTEIN_KINASE_ATP"/>
    <property type="match status" value="1"/>
</dbReference>
<dbReference type="InterPro" id="IPR051043">
    <property type="entry name" value="Sulfatase_Mod_Factor_Kinase"/>
</dbReference>
<keyword evidence="7" id="KW-1185">Reference proteome</keyword>
<evidence type="ECO:0000256" key="4">
    <source>
        <dbReference type="SAM" id="Phobius"/>
    </source>
</evidence>
<dbReference type="InterPro" id="IPR017441">
    <property type="entry name" value="Protein_kinase_ATP_BS"/>
</dbReference>
<accession>A0ABT3GDL5</accession>
<dbReference type="InterPro" id="IPR042095">
    <property type="entry name" value="SUMF_sf"/>
</dbReference>
<keyword evidence="4" id="KW-1133">Transmembrane helix</keyword>
<dbReference type="Pfam" id="PF03781">
    <property type="entry name" value="FGE-sulfatase"/>
    <property type="match status" value="1"/>
</dbReference>
<protein>
    <submittedName>
        <fullName evidence="6">SUMF1/EgtB/PvdO family nonheme iron enzyme</fullName>
    </submittedName>
</protein>
<dbReference type="PROSITE" id="PS50011">
    <property type="entry name" value="PROTEIN_KINASE_DOM"/>
    <property type="match status" value="1"/>
</dbReference>
<dbReference type="SUPFAM" id="SSF56112">
    <property type="entry name" value="Protein kinase-like (PK-like)"/>
    <property type="match status" value="1"/>
</dbReference>
<dbReference type="Proteomes" id="UP001320876">
    <property type="component" value="Unassembled WGS sequence"/>
</dbReference>
<dbReference type="PROSITE" id="PS00108">
    <property type="entry name" value="PROTEIN_KINASE_ST"/>
    <property type="match status" value="1"/>
</dbReference>
<evidence type="ECO:0000256" key="1">
    <source>
        <dbReference type="ARBA" id="ARBA00022741"/>
    </source>
</evidence>
<evidence type="ECO:0000256" key="2">
    <source>
        <dbReference type="ARBA" id="ARBA00022840"/>
    </source>
</evidence>
<feature type="transmembrane region" description="Helical" evidence="4">
    <location>
        <begin position="286"/>
        <end position="307"/>
    </location>
</feature>
<evidence type="ECO:0000259" key="5">
    <source>
        <dbReference type="PROSITE" id="PS50011"/>
    </source>
</evidence>
<dbReference type="RefSeq" id="WP_264485829.1">
    <property type="nucleotide sequence ID" value="NZ_JAPDDT010000001.1"/>
</dbReference>
<dbReference type="PANTHER" id="PTHR23150:SF19">
    <property type="entry name" value="FORMYLGLYCINE-GENERATING ENZYME"/>
    <property type="match status" value="1"/>
</dbReference>
<dbReference type="PANTHER" id="PTHR23150">
    <property type="entry name" value="SULFATASE MODIFYING FACTOR 1, 2"/>
    <property type="match status" value="1"/>
</dbReference>
<dbReference type="Pfam" id="PF00069">
    <property type="entry name" value="Pkinase"/>
    <property type="match status" value="1"/>
</dbReference>
<feature type="domain" description="Protein kinase" evidence="5">
    <location>
        <begin position="15"/>
        <end position="294"/>
    </location>
</feature>
<dbReference type="InterPro" id="IPR013229">
    <property type="entry name" value="PEGA"/>
</dbReference>
<keyword evidence="4" id="KW-0472">Membrane</keyword>
<dbReference type="InterPro" id="IPR011009">
    <property type="entry name" value="Kinase-like_dom_sf"/>
</dbReference>
<dbReference type="InterPro" id="IPR005532">
    <property type="entry name" value="SUMF_dom"/>
</dbReference>
<dbReference type="Gene3D" id="3.30.200.20">
    <property type="entry name" value="Phosphorylase Kinase, domain 1"/>
    <property type="match status" value="1"/>
</dbReference>
<keyword evidence="4" id="KW-0812">Transmembrane</keyword>
<dbReference type="EMBL" id="JAPDDT010000001">
    <property type="protein sequence ID" value="MCW1921720.1"/>
    <property type="molecule type" value="Genomic_DNA"/>
</dbReference>
<sequence length="884" mass="97936">MPTNRPRPDPVIPDHEVLRKIGGGAYGEVWLARGVTGALRAVKVVWREDFEDERSFEREFEGILKFEPMSRDHPGLVNILHVGRSTDGVSFYYYVMELGDDVLTGRDINPIEYEARTLRSDVKRVPGKRLDTEFCIDVGVRLAESLRHLHDNGLAHRDVKPANVIFVGGKAKLADIGLVATRGQRTFVGTEGFVPPEGPGSAQADVYSLGKVLYEIASGKDRMDFPELPDDMPPKPERKRWLALNQIICDICEPQLSKRRVSTAGDLADALRRLQEGKRRKRRRPVGAFFATVLTAAALVFGTWEAFKGSPWMSFSNQFANLLPEVGGGTPPPTGGGEVKKPPARALIKVNSRPEGAVVIDSSGEILGTTPTDLISSHVGEQVSFRLEKEGFAPASLQAEVPESASEEPLLLEAELKIFSPPQPNEPWVDHLGQRYGPVGEGHQSRRPVGQEEWERYRAAKERPADVAEFVEVEEDGIKRKVVVTSEGEAQAFCWWLAETGIQAGFLTVNHQGRQLMDVTFSNTGLSERARKENFRPFRCRVEPIPFAKIVLTTEPAGAEVFLKAADSAFNSSIGLTNGPLTSDPLRPAGYELLVLLEGYKPLSRKVTLKSNETLELHLKLQLNNSVVMEKPWENGLGMKFVPLGADLMASIWETRVKDYDAFVRARNLPNPSTDFQQGPDHPVVFVSREDAESFCAWLTEVERKQERLTQVHEYRLPTDYEWSLMADLKEPIELSPARRDTLRAKVFMWGAAWPPGVGGVKVGNLADATASIILRAERVIPGYNDGFEKTAPVGSFQPNALGIYDLCGNVHEWVSDNYSPTSPSAVLRGGGWNTYQPQNLYIGARNTQPKEFRDSIYGFRVVLAKVPPIPETSPAENGTTTDG</sequence>
<gene>
    <name evidence="6" type="ORF">OKA05_04095</name>
</gene>
<name>A0ABT3GDL5_9BACT</name>
<dbReference type="InterPro" id="IPR000719">
    <property type="entry name" value="Prot_kinase_dom"/>
</dbReference>
<dbReference type="InterPro" id="IPR016187">
    <property type="entry name" value="CTDL_fold"/>
</dbReference>
<dbReference type="InterPro" id="IPR008271">
    <property type="entry name" value="Ser/Thr_kinase_AS"/>
</dbReference>
<keyword evidence="1 3" id="KW-0547">Nucleotide-binding</keyword>
<reference evidence="6 7" key="1">
    <citation type="submission" date="2022-10" db="EMBL/GenBank/DDBJ databases">
        <title>Luteolibacter arcticus strain CCTCC AB 2014275, whole genome shotgun sequencing project.</title>
        <authorList>
            <person name="Zhao G."/>
            <person name="Shen L."/>
        </authorList>
    </citation>
    <scope>NUCLEOTIDE SEQUENCE [LARGE SCALE GENOMIC DNA]</scope>
    <source>
        <strain evidence="6 7">CCTCC AB 2014275</strain>
    </source>
</reference>
<evidence type="ECO:0000313" key="7">
    <source>
        <dbReference type="Proteomes" id="UP001320876"/>
    </source>
</evidence>
<feature type="binding site" evidence="3">
    <location>
        <position position="43"/>
    </location>
    <ligand>
        <name>ATP</name>
        <dbReference type="ChEBI" id="CHEBI:30616"/>
    </ligand>
</feature>
<dbReference type="Gene3D" id="3.90.1580.10">
    <property type="entry name" value="paralog of FGE (formylglycine-generating enzyme)"/>
    <property type="match status" value="1"/>
</dbReference>
<dbReference type="SMART" id="SM00220">
    <property type="entry name" value="S_TKc"/>
    <property type="match status" value="1"/>
</dbReference>
<dbReference type="SUPFAM" id="SSF56436">
    <property type="entry name" value="C-type lectin-like"/>
    <property type="match status" value="1"/>
</dbReference>
<dbReference type="Pfam" id="PF08308">
    <property type="entry name" value="PEGA"/>
    <property type="match status" value="1"/>
</dbReference>
<keyword evidence="2 3" id="KW-0067">ATP-binding</keyword>
<evidence type="ECO:0000256" key="3">
    <source>
        <dbReference type="PROSITE-ProRule" id="PRU10141"/>
    </source>
</evidence>
<dbReference type="Gene3D" id="1.10.510.10">
    <property type="entry name" value="Transferase(Phosphotransferase) domain 1"/>
    <property type="match status" value="1"/>
</dbReference>
<organism evidence="6 7">
    <name type="scientific">Luteolibacter arcticus</name>
    <dbReference type="NCBI Taxonomy" id="1581411"/>
    <lineage>
        <taxon>Bacteria</taxon>
        <taxon>Pseudomonadati</taxon>
        <taxon>Verrucomicrobiota</taxon>
        <taxon>Verrucomicrobiia</taxon>
        <taxon>Verrucomicrobiales</taxon>
        <taxon>Verrucomicrobiaceae</taxon>
        <taxon>Luteolibacter</taxon>
    </lineage>
</organism>
<evidence type="ECO:0000313" key="6">
    <source>
        <dbReference type="EMBL" id="MCW1921720.1"/>
    </source>
</evidence>
<proteinExistence type="predicted"/>
<comment type="caution">
    <text evidence="6">The sequence shown here is derived from an EMBL/GenBank/DDBJ whole genome shotgun (WGS) entry which is preliminary data.</text>
</comment>